<dbReference type="EMBL" id="PYMH01000001">
    <property type="protein sequence ID" value="PSU35663.1"/>
    <property type="molecule type" value="Genomic_DNA"/>
</dbReference>
<feature type="transmembrane region" description="Helical" evidence="1">
    <location>
        <begin position="18"/>
        <end position="35"/>
    </location>
</feature>
<dbReference type="AlphaFoldDB" id="A0A2T3J338"/>
<keyword evidence="1" id="KW-0472">Membrane</keyword>
<gene>
    <name evidence="2" type="ORF">C9I99_01195</name>
</gene>
<feature type="transmembrane region" description="Helical" evidence="1">
    <location>
        <begin position="41"/>
        <end position="59"/>
    </location>
</feature>
<organism evidence="2 3">
    <name type="scientific">Photobacterium lutimaris</name>
    <dbReference type="NCBI Taxonomy" id="388278"/>
    <lineage>
        <taxon>Bacteria</taxon>
        <taxon>Pseudomonadati</taxon>
        <taxon>Pseudomonadota</taxon>
        <taxon>Gammaproteobacteria</taxon>
        <taxon>Vibrionales</taxon>
        <taxon>Vibrionaceae</taxon>
        <taxon>Photobacterium</taxon>
    </lineage>
</organism>
<proteinExistence type="predicted"/>
<reference evidence="2 3" key="1">
    <citation type="submission" date="2018-03" db="EMBL/GenBank/DDBJ databases">
        <title>Whole genome sequencing of Histamine producing bacteria.</title>
        <authorList>
            <person name="Butler K."/>
        </authorList>
    </citation>
    <scope>NUCLEOTIDE SEQUENCE [LARGE SCALE GENOMIC DNA]</scope>
    <source>
        <strain evidence="2 3">JCM 13586</strain>
    </source>
</reference>
<name>A0A2T3J338_9GAMM</name>
<protein>
    <submittedName>
        <fullName evidence="2">Uncharacterized protein</fullName>
    </submittedName>
</protein>
<evidence type="ECO:0000313" key="3">
    <source>
        <dbReference type="Proteomes" id="UP000241222"/>
    </source>
</evidence>
<keyword evidence="3" id="KW-1185">Reference proteome</keyword>
<evidence type="ECO:0000256" key="1">
    <source>
        <dbReference type="SAM" id="Phobius"/>
    </source>
</evidence>
<dbReference type="OrthoDB" id="5829139at2"/>
<evidence type="ECO:0000313" key="2">
    <source>
        <dbReference type="EMBL" id="PSU35663.1"/>
    </source>
</evidence>
<accession>A0A2T3J338</accession>
<sequence>MIRAYAYLSKNKPHIHKLNITLTFLIFAFCCYQLLANEKVTFGLGLFFVGIMVTLFSKASSYRQKYLSND</sequence>
<dbReference type="Proteomes" id="UP000241222">
    <property type="component" value="Unassembled WGS sequence"/>
</dbReference>
<keyword evidence="1" id="KW-1133">Transmembrane helix</keyword>
<comment type="caution">
    <text evidence="2">The sequence shown here is derived from an EMBL/GenBank/DDBJ whole genome shotgun (WGS) entry which is preliminary data.</text>
</comment>
<keyword evidence="1" id="KW-0812">Transmembrane</keyword>